<comment type="similarity">
    <text evidence="1 10">Belongs to the GHMP kinase family. IspE subfamily.</text>
</comment>
<evidence type="ECO:0000313" key="14">
    <source>
        <dbReference type="Proteomes" id="UP000269301"/>
    </source>
</evidence>
<evidence type="ECO:0000259" key="11">
    <source>
        <dbReference type="Pfam" id="PF00288"/>
    </source>
</evidence>
<dbReference type="Gene3D" id="3.30.230.10">
    <property type="match status" value="1"/>
</dbReference>
<organism evidence="13 14">
    <name type="scientific">Oceanobacillus halophilus</name>
    <dbReference type="NCBI Taxonomy" id="930130"/>
    <lineage>
        <taxon>Bacteria</taxon>
        <taxon>Bacillati</taxon>
        <taxon>Bacillota</taxon>
        <taxon>Bacilli</taxon>
        <taxon>Bacillales</taxon>
        <taxon>Bacillaceae</taxon>
        <taxon>Oceanobacillus</taxon>
    </lineage>
</organism>
<dbReference type="InterPro" id="IPR013750">
    <property type="entry name" value="GHMP_kinase_C_dom"/>
</dbReference>
<proteinExistence type="inferred from homology"/>
<reference evidence="13 14" key="1">
    <citation type="journal article" date="2016" name="Int. J. Syst. Evol. Microbiol.">
        <title>Oceanobacillus halophilus sp. nov., a novel moderately halophilic bacterium from a hypersaline lake.</title>
        <authorList>
            <person name="Amoozegar M.A."/>
            <person name="Bagheri M."/>
            <person name="Makhdoumi A."/>
            <person name="Nikou M.M."/>
            <person name="Fazeli S.A.S."/>
            <person name="Schumann P."/>
            <person name="Sproer C."/>
            <person name="Sanchez-Porro C."/>
            <person name="Ventosa A."/>
        </authorList>
    </citation>
    <scope>NUCLEOTIDE SEQUENCE [LARGE SCALE GENOMIC DNA]</scope>
    <source>
        <strain evidence="13 14">DSM 23996</strain>
    </source>
</reference>
<dbReference type="SUPFAM" id="SSF54211">
    <property type="entry name" value="Ribosomal protein S5 domain 2-like"/>
    <property type="match status" value="1"/>
</dbReference>
<keyword evidence="5 10" id="KW-0547">Nucleotide-binding</keyword>
<comment type="catalytic activity">
    <reaction evidence="10">
        <text>4-CDP-2-C-methyl-D-erythritol + ATP = 4-CDP-2-C-methyl-D-erythritol 2-phosphate + ADP + H(+)</text>
        <dbReference type="Rhea" id="RHEA:18437"/>
        <dbReference type="ChEBI" id="CHEBI:15378"/>
        <dbReference type="ChEBI" id="CHEBI:30616"/>
        <dbReference type="ChEBI" id="CHEBI:57823"/>
        <dbReference type="ChEBI" id="CHEBI:57919"/>
        <dbReference type="ChEBI" id="CHEBI:456216"/>
        <dbReference type="EC" id="2.7.1.148"/>
    </reaction>
</comment>
<evidence type="ECO:0000256" key="4">
    <source>
        <dbReference type="ARBA" id="ARBA00022679"/>
    </source>
</evidence>
<dbReference type="EMBL" id="RBZP01000008">
    <property type="protein sequence ID" value="RKQ33024.1"/>
    <property type="molecule type" value="Genomic_DNA"/>
</dbReference>
<dbReference type="Pfam" id="PF08544">
    <property type="entry name" value="GHMP_kinases_C"/>
    <property type="match status" value="1"/>
</dbReference>
<feature type="domain" description="GHMP kinase N-terminal" evidence="11">
    <location>
        <begin position="66"/>
        <end position="143"/>
    </location>
</feature>
<comment type="function">
    <text evidence="10">Catalyzes the phosphorylation of the position 2 hydroxy group of 4-diphosphocytidyl-2C-methyl-D-erythritol.</text>
</comment>
<dbReference type="GO" id="GO:0016114">
    <property type="term" value="P:terpenoid biosynthetic process"/>
    <property type="evidence" value="ECO:0007669"/>
    <property type="project" value="UniProtKB-UniRule"/>
</dbReference>
<dbReference type="UniPathway" id="UPA00056">
    <property type="reaction ID" value="UER00094"/>
</dbReference>
<dbReference type="EC" id="2.7.1.148" evidence="2 10"/>
<dbReference type="Proteomes" id="UP000269301">
    <property type="component" value="Unassembled WGS sequence"/>
</dbReference>
<dbReference type="FunFam" id="3.30.230.10:FF:000029">
    <property type="entry name" value="4-diphosphocytidyl-2-C-methyl-D-erythritol kinase"/>
    <property type="match status" value="1"/>
</dbReference>
<dbReference type="Pfam" id="PF00288">
    <property type="entry name" value="GHMP_kinases_N"/>
    <property type="match status" value="1"/>
</dbReference>
<keyword evidence="4 10" id="KW-0808">Transferase</keyword>
<protein>
    <recommendedName>
        <fullName evidence="3 10">4-diphosphocytidyl-2-C-methyl-D-erythritol kinase</fullName>
        <shortName evidence="10">CMK</shortName>
        <ecNumber evidence="2 10">2.7.1.148</ecNumber>
    </recommendedName>
    <alternativeName>
        <fullName evidence="9 10">4-(cytidine-5'-diphospho)-2-C-methyl-D-erythritol kinase</fullName>
    </alternativeName>
</protein>
<evidence type="ECO:0000256" key="5">
    <source>
        <dbReference type="ARBA" id="ARBA00022741"/>
    </source>
</evidence>
<dbReference type="AlphaFoldDB" id="A0A495A0W0"/>
<evidence type="ECO:0000256" key="10">
    <source>
        <dbReference type="HAMAP-Rule" id="MF_00061"/>
    </source>
</evidence>
<feature type="active site" evidence="10">
    <location>
        <position position="10"/>
    </location>
</feature>
<keyword evidence="6 10" id="KW-0418">Kinase</keyword>
<keyword evidence="8 10" id="KW-0414">Isoprene biosynthesis</keyword>
<dbReference type="HAMAP" id="MF_00061">
    <property type="entry name" value="IspE"/>
    <property type="match status" value="1"/>
</dbReference>
<dbReference type="GO" id="GO:0019288">
    <property type="term" value="P:isopentenyl diphosphate biosynthetic process, methylerythritol 4-phosphate pathway"/>
    <property type="evidence" value="ECO:0007669"/>
    <property type="project" value="UniProtKB-UniRule"/>
</dbReference>
<feature type="domain" description="GHMP kinase C-terminal" evidence="12">
    <location>
        <begin position="198"/>
        <end position="273"/>
    </location>
</feature>
<name>A0A495A0W0_9BACI</name>
<accession>A0A495A0W0</accession>
<dbReference type="InterPro" id="IPR014721">
    <property type="entry name" value="Ribsml_uS5_D2-typ_fold_subgr"/>
</dbReference>
<dbReference type="InterPro" id="IPR020568">
    <property type="entry name" value="Ribosomal_Su5_D2-typ_SF"/>
</dbReference>
<dbReference type="GO" id="GO:0005524">
    <property type="term" value="F:ATP binding"/>
    <property type="evidence" value="ECO:0007669"/>
    <property type="project" value="UniProtKB-UniRule"/>
</dbReference>
<keyword evidence="7 10" id="KW-0067">ATP-binding</keyword>
<dbReference type="OrthoDB" id="9809438at2"/>
<dbReference type="NCBIfam" id="TIGR00154">
    <property type="entry name" value="ispE"/>
    <property type="match status" value="1"/>
</dbReference>
<evidence type="ECO:0000256" key="8">
    <source>
        <dbReference type="ARBA" id="ARBA00023229"/>
    </source>
</evidence>
<evidence type="ECO:0000256" key="6">
    <source>
        <dbReference type="ARBA" id="ARBA00022777"/>
    </source>
</evidence>
<dbReference type="InterPro" id="IPR006204">
    <property type="entry name" value="GHMP_kinase_N_dom"/>
</dbReference>
<sequence length="283" mass="31443">MALIERAPAKINLSLDVLRKREDGFHDLEMVMTTIDLSDRIELFPLKQDKIEVSIESRYVPSDERNLAYKAAVAFKNKYNIKTGVRICIEKNIPVSAGLGGGSSNAAAVLRGLNRLWRLNIPKEELVLLGASIDEDVGFCIYGNTAVVRGYGEKIEMLASPPPCWVILAKPNIGVTTRKIFEQISVTDLYHPNTSKVIEALYEKDFHKLCNSIGNSLEPITSVQHPEVMHIKQAMLNIGADGVLMSGSGPTVYGLVEHENKARRIYNGMRGFCEEVYLVRIIG</sequence>
<evidence type="ECO:0000256" key="3">
    <source>
        <dbReference type="ARBA" id="ARBA00017473"/>
    </source>
</evidence>
<feature type="active site" evidence="10">
    <location>
        <position position="136"/>
    </location>
</feature>
<dbReference type="PANTHER" id="PTHR43527">
    <property type="entry name" value="4-DIPHOSPHOCYTIDYL-2-C-METHYL-D-ERYTHRITOL KINASE, CHLOROPLASTIC"/>
    <property type="match status" value="1"/>
</dbReference>
<dbReference type="PANTHER" id="PTHR43527:SF2">
    <property type="entry name" value="4-DIPHOSPHOCYTIDYL-2-C-METHYL-D-ERYTHRITOL KINASE, CHLOROPLASTIC"/>
    <property type="match status" value="1"/>
</dbReference>
<dbReference type="InterPro" id="IPR004424">
    <property type="entry name" value="IspE"/>
</dbReference>
<evidence type="ECO:0000256" key="7">
    <source>
        <dbReference type="ARBA" id="ARBA00022840"/>
    </source>
</evidence>
<comment type="pathway">
    <text evidence="10">Isoprenoid biosynthesis; isopentenyl diphosphate biosynthesis via DXP pathway; isopentenyl diphosphate from 1-deoxy-D-xylulose 5-phosphate: step 3/6.</text>
</comment>
<dbReference type="FunFam" id="3.30.70.890:FF:000006">
    <property type="entry name" value="4-diphosphocytidyl-2-C-methyl-D-erythritol kinase"/>
    <property type="match status" value="1"/>
</dbReference>
<dbReference type="RefSeq" id="WP_121204561.1">
    <property type="nucleotide sequence ID" value="NZ_RBZP01000008.1"/>
</dbReference>
<evidence type="ECO:0000313" key="13">
    <source>
        <dbReference type="EMBL" id="RKQ33024.1"/>
    </source>
</evidence>
<feature type="binding site" evidence="10">
    <location>
        <begin position="94"/>
        <end position="104"/>
    </location>
    <ligand>
        <name>ATP</name>
        <dbReference type="ChEBI" id="CHEBI:30616"/>
    </ligand>
</feature>
<keyword evidence="14" id="KW-1185">Reference proteome</keyword>
<comment type="caution">
    <text evidence="13">The sequence shown here is derived from an EMBL/GenBank/DDBJ whole genome shotgun (WGS) entry which is preliminary data.</text>
</comment>
<evidence type="ECO:0000259" key="12">
    <source>
        <dbReference type="Pfam" id="PF08544"/>
    </source>
</evidence>
<dbReference type="Gene3D" id="3.30.70.890">
    <property type="entry name" value="GHMP kinase, C-terminal domain"/>
    <property type="match status" value="1"/>
</dbReference>
<dbReference type="PIRSF" id="PIRSF010376">
    <property type="entry name" value="IspE"/>
    <property type="match status" value="1"/>
</dbReference>
<evidence type="ECO:0000256" key="2">
    <source>
        <dbReference type="ARBA" id="ARBA00012052"/>
    </source>
</evidence>
<dbReference type="InterPro" id="IPR036554">
    <property type="entry name" value="GHMP_kinase_C_sf"/>
</dbReference>
<evidence type="ECO:0000256" key="1">
    <source>
        <dbReference type="ARBA" id="ARBA00009684"/>
    </source>
</evidence>
<evidence type="ECO:0000256" key="9">
    <source>
        <dbReference type="ARBA" id="ARBA00032554"/>
    </source>
</evidence>
<gene>
    <name evidence="10" type="primary">ispE</name>
    <name evidence="13" type="ORF">D8M06_11565</name>
</gene>
<dbReference type="GO" id="GO:0050515">
    <property type="term" value="F:4-(cytidine 5'-diphospho)-2-C-methyl-D-erythritol kinase activity"/>
    <property type="evidence" value="ECO:0007669"/>
    <property type="project" value="UniProtKB-UniRule"/>
</dbReference>
<dbReference type="SUPFAM" id="SSF55060">
    <property type="entry name" value="GHMP Kinase, C-terminal domain"/>
    <property type="match status" value="1"/>
</dbReference>